<feature type="domain" description="SMODS-associated and fused to various effectors" evidence="1">
    <location>
        <begin position="35"/>
        <end position="139"/>
    </location>
</feature>
<organism evidence="2 3">
    <name type="scientific">Salmonella anatum</name>
    <dbReference type="NCBI Taxonomy" id="58712"/>
    <lineage>
        <taxon>Bacteria</taxon>
        <taxon>Pseudomonadati</taxon>
        <taxon>Pseudomonadota</taxon>
        <taxon>Gammaproteobacteria</taxon>
        <taxon>Enterobacterales</taxon>
        <taxon>Enterobacteriaceae</taxon>
        <taxon>Salmonella</taxon>
    </lineage>
</organism>
<comment type="caution">
    <text evidence="2">The sequence shown here is derived from an EMBL/GenBank/DDBJ whole genome shotgun (WGS) entry which is preliminary data.</text>
</comment>
<proteinExistence type="predicted"/>
<name>A0A548QTI4_SALAN</name>
<dbReference type="EMBL" id="VCUW02000087">
    <property type="protein sequence ID" value="TRG40457.1"/>
    <property type="molecule type" value="Genomic_DNA"/>
</dbReference>
<sequence>PLDIMDALPEHTLSLLSLFEGRFPSPGIEWNDVIKPQVETFLTSIRQTERKVRLYLNTHSSIAMLAGKCLGHKSGVEIELVQKGRMGDSIWSENESQDEPDAVIETETVGTGSDVAVVLSIARNALPKARAYILENQPDIGRII</sequence>
<reference evidence="2 3" key="1">
    <citation type="journal article" date="2019" name="Appl. Environ. Microbiol.">
        <title>Clinically Unreported Salmonellosis Outbreak Detected via Comparative Genomic Analysis of Municipal Wastewater Salmonella Isolates.</title>
        <authorList>
            <person name="Diemert S."/>
            <person name="Yan T."/>
        </authorList>
    </citation>
    <scope>NUCLEOTIDE SEQUENCE [LARGE SCALE GENOMIC DNA]</scope>
    <source>
        <strain evidence="2 3">HIY0183</strain>
    </source>
</reference>
<dbReference type="InterPro" id="IPR040836">
    <property type="entry name" value="SAVED"/>
</dbReference>
<feature type="non-terminal residue" evidence="2">
    <location>
        <position position="1"/>
    </location>
</feature>
<dbReference type="NCBIfam" id="NF033611">
    <property type="entry name" value="SAVED"/>
    <property type="match status" value="1"/>
</dbReference>
<dbReference type="Proteomes" id="UP000319232">
    <property type="component" value="Unassembled WGS sequence"/>
</dbReference>
<evidence type="ECO:0000313" key="3">
    <source>
        <dbReference type="Proteomes" id="UP000319232"/>
    </source>
</evidence>
<accession>A0A548QTI4</accession>
<feature type="non-terminal residue" evidence="2">
    <location>
        <position position="144"/>
    </location>
</feature>
<evidence type="ECO:0000259" key="1">
    <source>
        <dbReference type="Pfam" id="PF18145"/>
    </source>
</evidence>
<evidence type="ECO:0000313" key="2">
    <source>
        <dbReference type="EMBL" id="TRG40457.1"/>
    </source>
</evidence>
<protein>
    <submittedName>
        <fullName evidence="2">SAVED domain-containing protein</fullName>
    </submittedName>
</protein>
<dbReference type="Pfam" id="PF18145">
    <property type="entry name" value="SAVED"/>
    <property type="match status" value="1"/>
</dbReference>
<gene>
    <name evidence="2" type="ORF">FG704_024895</name>
</gene>
<dbReference type="AlphaFoldDB" id="A0A548QTI4"/>